<organism evidence="3 4">
    <name type="scientific">Collichthys lucidus</name>
    <name type="common">Big head croaker</name>
    <name type="synonym">Sciaena lucida</name>
    <dbReference type="NCBI Taxonomy" id="240159"/>
    <lineage>
        <taxon>Eukaryota</taxon>
        <taxon>Metazoa</taxon>
        <taxon>Chordata</taxon>
        <taxon>Craniata</taxon>
        <taxon>Vertebrata</taxon>
        <taxon>Euteleostomi</taxon>
        <taxon>Actinopterygii</taxon>
        <taxon>Neopterygii</taxon>
        <taxon>Teleostei</taxon>
        <taxon>Neoteleostei</taxon>
        <taxon>Acanthomorphata</taxon>
        <taxon>Eupercaria</taxon>
        <taxon>Sciaenidae</taxon>
        <taxon>Collichthys</taxon>
    </lineage>
</organism>
<dbReference type="Gene3D" id="2.130.10.10">
    <property type="entry name" value="YVTN repeat-like/Quinoprotein amine dehydrogenase"/>
    <property type="match status" value="2"/>
</dbReference>
<evidence type="ECO:0000256" key="2">
    <source>
        <dbReference type="SAM" id="MobiDB-lite"/>
    </source>
</evidence>
<feature type="compositionally biased region" description="Acidic residues" evidence="2">
    <location>
        <begin position="563"/>
        <end position="574"/>
    </location>
</feature>
<dbReference type="PANTHER" id="PTHR19871">
    <property type="entry name" value="BETA TRANSDUCIN-RELATED PROTEIN"/>
    <property type="match status" value="1"/>
</dbReference>
<sequence>MTKDYLLLFCRYPYKRDGEIIHIELFSTVSFLYLRSILGCSQDYISQVTVNQAGTHAVAFCPCPSTGITELVTWDLETEDHKHIARFPAVLTRGLCFDLRFCLGICSGQKYLHLWDLTSRITDQTLTYNIHKLRSDGTQEVIPMGKTPRYAVCLSIRAGTVYVWNLSRRRFICRPVRVEHGLYGSTDVVLAHDFKLYILTDRSSKGNRFQTLLVYDLIKRSYVRRQTGITVIPCLQHEYRLLEEGRTLLGLSETRGQLILWDLDSGSIKHEIKPSHRESSVCTSSTVQDLQADVTAHRETIVMPWDIRTESQSAKMRRLEKEAQMEKEAMRRLEREKYNCIEQYLLSGDEQVVVCSYFAHHLNVFSVVSQEHIHTLEDKPSQLSLHIAAMTHTGSYLVLTHYNHDQRSPYITLWDLHKGTVRKRLRNEAGVCCVAITDNADRVVFGVTGTNRLKVWDPTQRTFRSISGYGNLSIDISSKVYVTEGGAKAILLSGQLSLWDLEACTVLSVLSMDAHVRCMMSLHGRETCVLLGLSHSPALISVRSTSRTVSSETGASTDRDLFEESSSSEEEEGS</sequence>
<gene>
    <name evidence="3" type="ORF">D9C73_027452</name>
</gene>
<keyword evidence="4" id="KW-1185">Reference proteome</keyword>
<evidence type="ECO:0000313" key="3">
    <source>
        <dbReference type="EMBL" id="TKS92562.1"/>
    </source>
</evidence>
<evidence type="ECO:0000313" key="4">
    <source>
        <dbReference type="Proteomes" id="UP000298787"/>
    </source>
</evidence>
<dbReference type="AlphaFoldDB" id="A0A4V6ATJ9"/>
<proteinExistence type="predicted"/>
<dbReference type="STRING" id="240159.A0A4V6ATJ9"/>
<name>A0A4V6ATJ9_COLLU</name>
<feature type="region of interest" description="Disordered" evidence="2">
    <location>
        <begin position="547"/>
        <end position="574"/>
    </location>
</feature>
<feature type="coiled-coil region" evidence="1">
    <location>
        <begin position="309"/>
        <end position="336"/>
    </location>
</feature>
<dbReference type="Proteomes" id="UP000298787">
    <property type="component" value="Chromosome 24"/>
</dbReference>
<dbReference type="PANTHER" id="PTHR19871:SF43">
    <property type="entry name" value="SI:CH211-212K18.6"/>
    <property type="match status" value="1"/>
</dbReference>
<dbReference type="EMBL" id="CM014101">
    <property type="protein sequence ID" value="TKS92562.1"/>
    <property type="molecule type" value="Genomic_DNA"/>
</dbReference>
<protein>
    <submittedName>
        <fullName evidence="3">Uncharacterized protein</fullName>
    </submittedName>
</protein>
<keyword evidence="1" id="KW-0175">Coiled coil</keyword>
<accession>A0A4V6ATJ9</accession>
<dbReference type="InterPro" id="IPR015943">
    <property type="entry name" value="WD40/YVTN_repeat-like_dom_sf"/>
</dbReference>
<dbReference type="SUPFAM" id="SSF82171">
    <property type="entry name" value="DPP6 N-terminal domain-like"/>
    <property type="match status" value="1"/>
</dbReference>
<dbReference type="InterPro" id="IPR052752">
    <property type="entry name" value="NACHT-WD_repeat"/>
</dbReference>
<reference evidence="3 4" key="1">
    <citation type="submission" date="2019-01" db="EMBL/GenBank/DDBJ databases">
        <title>Genome Assembly of Collichthys lucidus.</title>
        <authorList>
            <person name="Cai M."/>
            <person name="Xiao S."/>
        </authorList>
    </citation>
    <scope>NUCLEOTIDE SEQUENCE [LARGE SCALE GENOMIC DNA]</scope>
    <source>
        <strain evidence="3">JT15FE1705JMU</strain>
        <tissue evidence="3">Muscle</tissue>
    </source>
</reference>
<evidence type="ECO:0000256" key="1">
    <source>
        <dbReference type="SAM" id="Coils"/>
    </source>
</evidence>